<dbReference type="Proteomes" id="UP000505355">
    <property type="component" value="Chromosome"/>
</dbReference>
<dbReference type="Gene3D" id="3.30.2310.20">
    <property type="entry name" value="RelE-like"/>
    <property type="match status" value="1"/>
</dbReference>
<evidence type="ECO:0000313" key="2">
    <source>
        <dbReference type="EMBL" id="QKJ32248.1"/>
    </source>
</evidence>
<reference evidence="2 3" key="1">
    <citation type="submission" date="2020-05" db="EMBL/GenBank/DDBJ databases">
        <title>Mucilaginibacter mali sp. nov.</title>
        <authorList>
            <person name="Kim H.S."/>
            <person name="Lee K.C."/>
            <person name="Suh M.K."/>
            <person name="Kim J.-S."/>
            <person name="Han K.-I."/>
            <person name="Eom M.K."/>
            <person name="Shin Y.K."/>
            <person name="Lee J.-S."/>
        </authorList>
    </citation>
    <scope>NUCLEOTIDE SEQUENCE [LARGE SCALE GENOMIC DNA]</scope>
    <source>
        <strain evidence="2 3">G2-14</strain>
    </source>
</reference>
<evidence type="ECO:0000313" key="3">
    <source>
        <dbReference type="Proteomes" id="UP000505355"/>
    </source>
</evidence>
<dbReference type="KEGG" id="mmab:HQ865_21615"/>
<evidence type="ECO:0000256" key="1">
    <source>
        <dbReference type="ARBA" id="ARBA00022649"/>
    </source>
</evidence>
<dbReference type="EMBL" id="CP054139">
    <property type="protein sequence ID" value="QKJ32248.1"/>
    <property type="molecule type" value="Genomic_DNA"/>
</dbReference>
<keyword evidence="1" id="KW-1277">Toxin-antitoxin system</keyword>
<proteinExistence type="predicted"/>
<keyword evidence="3" id="KW-1185">Reference proteome</keyword>
<organism evidence="2 3">
    <name type="scientific">Mucilaginibacter mali</name>
    <dbReference type="NCBI Taxonomy" id="2740462"/>
    <lineage>
        <taxon>Bacteria</taxon>
        <taxon>Pseudomonadati</taxon>
        <taxon>Bacteroidota</taxon>
        <taxon>Sphingobacteriia</taxon>
        <taxon>Sphingobacteriales</taxon>
        <taxon>Sphingobacteriaceae</taxon>
        <taxon>Mucilaginibacter</taxon>
    </lineage>
</organism>
<dbReference type="Pfam" id="PF05016">
    <property type="entry name" value="ParE_toxin"/>
    <property type="match status" value="1"/>
</dbReference>
<dbReference type="InterPro" id="IPR007712">
    <property type="entry name" value="RelE/ParE_toxin"/>
</dbReference>
<accession>A0A7D4PWA7</accession>
<dbReference type="InterPro" id="IPR035093">
    <property type="entry name" value="RelE/ParE_toxin_dom_sf"/>
</dbReference>
<dbReference type="RefSeq" id="WP_173416899.1">
    <property type="nucleotide sequence ID" value="NZ_CP054139.1"/>
</dbReference>
<sequence length="93" mass="11120">MAKRIVFSEKSFRDINRIVEFNNRRNLSDRYSKAFVKGLNKRLKLLLKQPQSGIATDAENTLLLIGDQYYIFYMYDELVIEIKSIYHQKENVR</sequence>
<dbReference type="AlphaFoldDB" id="A0A7D4PWA7"/>
<gene>
    <name evidence="2" type="ORF">HQ865_21615</name>
</gene>
<name>A0A7D4PWA7_9SPHI</name>
<protein>
    <submittedName>
        <fullName evidence="2">Type II toxin-antitoxin system RelE/ParE family toxin</fullName>
    </submittedName>
</protein>